<dbReference type="STRING" id="395961.Cyan7425_1829"/>
<evidence type="ECO:0000313" key="1">
    <source>
        <dbReference type="EMBL" id="ACL44196.1"/>
    </source>
</evidence>
<accession>B8HS90</accession>
<dbReference type="HOGENOM" id="CLU_069344_1_0_3"/>
<organism evidence="1">
    <name type="scientific">Cyanothece sp. (strain PCC 7425 / ATCC 29141)</name>
    <dbReference type="NCBI Taxonomy" id="395961"/>
    <lineage>
        <taxon>Bacteria</taxon>
        <taxon>Bacillati</taxon>
        <taxon>Cyanobacteriota</taxon>
        <taxon>Cyanophyceae</taxon>
        <taxon>Gomontiellales</taxon>
        <taxon>Cyanothecaceae</taxon>
        <taxon>Cyanothece</taxon>
    </lineage>
</organism>
<protein>
    <recommendedName>
        <fullName evidence="2">Nucleotidyltransferase</fullName>
    </recommendedName>
</protein>
<dbReference type="AlphaFoldDB" id="B8HS90"/>
<sequence>MLEPNDRKVLNDLKQVVDSLELPMLVVGAGARLLVFDRRFGSGRSTRDWDIAVPISDWSVFDTLSDRMTQGDPPRFQPTQIRHKFIHIETSLEVDVVPFGGIGEPDQQVEWPDENTMNVMGLAEALNYASIEKVDDLELSVVNIPCFIVLKLFAWSDRRGRTNRDLEDIEFILNNFEDDDRIYEELVEELTQDILKYTDAATYLLGIDIGKICLQPTLQQLKTILEQLILHLENIGSDSLVNKLKVLQQGIDTQAN</sequence>
<gene>
    <name evidence="1" type="ordered locus">Cyan7425_1829</name>
</gene>
<dbReference type="eggNOG" id="COG4849">
    <property type="taxonomic scope" value="Bacteria"/>
</dbReference>
<dbReference type="EMBL" id="CP001344">
    <property type="protein sequence ID" value="ACL44196.1"/>
    <property type="molecule type" value="Genomic_DNA"/>
</dbReference>
<dbReference type="OrthoDB" id="453240at2"/>
<reference evidence="1" key="1">
    <citation type="submission" date="2009-01" db="EMBL/GenBank/DDBJ databases">
        <title>Complete sequence of chromosome Cyanothece sp. PCC 7425.</title>
        <authorList>
            <consortium name="US DOE Joint Genome Institute"/>
            <person name="Lucas S."/>
            <person name="Copeland A."/>
            <person name="Lapidus A."/>
            <person name="Glavina del Rio T."/>
            <person name="Dalin E."/>
            <person name="Tice H."/>
            <person name="Bruce D."/>
            <person name="Goodwin L."/>
            <person name="Pitluck S."/>
            <person name="Sims D."/>
            <person name="Meineke L."/>
            <person name="Brettin T."/>
            <person name="Detter J.C."/>
            <person name="Han C."/>
            <person name="Larimer F."/>
            <person name="Land M."/>
            <person name="Hauser L."/>
            <person name="Kyrpides N."/>
            <person name="Ovchinnikova G."/>
            <person name="Liberton M."/>
            <person name="Stoeckel J."/>
            <person name="Banerjee A."/>
            <person name="Singh A."/>
            <person name="Page L."/>
            <person name="Sato H."/>
            <person name="Zhao L."/>
            <person name="Sherman L."/>
            <person name="Pakrasi H."/>
            <person name="Richardson P."/>
        </authorList>
    </citation>
    <scope>NUCLEOTIDE SEQUENCE</scope>
    <source>
        <strain evidence="1">PCC 7425</strain>
    </source>
</reference>
<proteinExistence type="predicted"/>
<evidence type="ECO:0008006" key="2">
    <source>
        <dbReference type="Google" id="ProtNLM"/>
    </source>
</evidence>
<name>B8HS90_CYAP4</name>
<dbReference type="KEGG" id="cyn:Cyan7425_1829"/>